<keyword evidence="3" id="KW-1185">Reference proteome</keyword>
<keyword evidence="1" id="KW-0812">Transmembrane</keyword>
<evidence type="ECO:0000313" key="2">
    <source>
        <dbReference type="EMBL" id="RCG24438.1"/>
    </source>
</evidence>
<feature type="transmembrane region" description="Helical" evidence="1">
    <location>
        <begin position="44"/>
        <end position="74"/>
    </location>
</feature>
<feature type="transmembrane region" description="Helical" evidence="1">
    <location>
        <begin position="12"/>
        <end position="32"/>
    </location>
</feature>
<dbReference type="Proteomes" id="UP000253094">
    <property type="component" value="Unassembled WGS sequence"/>
</dbReference>
<keyword evidence="1" id="KW-1133">Transmembrane helix</keyword>
<proteinExistence type="predicted"/>
<evidence type="ECO:0000313" key="3">
    <source>
        <dbReference type="Proteomes" id="UP000253094"/>
    </source>
</evidence>
<accession>A0A367F230</accession>
<sequence>MFVVHRYRLQMIAVASFLAGAFFTWILASTGTDGYFFRSLLYPWMYAVVLIGGLVLGVTVSVKSAVATLVPFAVPQPLTALWQGVGPRPETGGGLWVVGFVSSTVLLVFAVGCIAIGVCVRLMFRR</sequence>
<protein>
    <submittedName>
        <fullName evidence="2">Uncharacterized protein</fullName>
    </submittedName>
</protein>
<gene>
    <name evidence="2" type="ORF">DQ384_32815</name>
</gene>
<keyword evidence="1" id="KW-0472">Membrane</keyword>
<feature type="transmembrane region" description="Helical" evidence="1">
    <location>
        <begin position="94"/>
        <end position="124"/>
    </location>
</feature>
<dbReference type="EMBL" id="QOIL01000024">
    <property type="protein sequence ID" value="RCG24438.1"/>
    <property type="molecule type" value="Genomic_DNA"/>
</dbReference>
<comment type="caution">
    <text evidence="2">The sequence shown here is derived from an EMBL/GenBank/DDBJ whole genome shotgun (WGS) entry which is preliminary data.</text>
</comment>
<dbReference type="AlphaFoldDB" id="A0A367F230"/>
<organism evidence="2 3">
    <name type="scientific">Sphaerisporangium album</name>
    <dbReference type="NCBI Taxonomy" id="509200"/>
    <lineage>
        <taxon>Bacteria</taxon>
        <taxon>Bacillati</taxon>
        <taxon>Actinomycetota</taxon>
        <taxon>Actinomycetes</taxon>
        <taxon>Streptosporangiales</taxon>
        <taxon>Streptosporangiaceae</taxon>
        <taxon>Sphaerisporangium</taxon>
    </lineage>
</organism>
<name>A0A367F230_9ACTN</name>
<reference evidence="2 3" key="1">
    <citation type="submission" date="2018-06" db="EMBL/GenBank/DDBJ databases">
        <title>Sphaerisporangium craniellae sp. nov., isolated from a marine sponge in the South China Sea.</title>
        <authorList>
            <person name="Li L."/>
        </authorList>
    </citation>
    <scope>NUCLEOTIDE SEQUENCE [LARGE SCALE GENOMIC DNA]</scope>
    <source>
        <strain evidence="2 3">CCTCC AA 208026</strain>
    </source>
</reference>
<evidence type="ECO:0000256" key="1">
    <source>
        <dbReference type="SAM" id="Phobius"/>
    </source>
</evidence>